<organism evidence="2 3">
    <name type="scientific">Luteimicrobium album</name>
    <dbReference type="NCBI Taxonomy" id="1054550"/>
    <lineage>
        <taxon>Bacteria</taxon>
        <taxon>Bacillati</taxon>
        <taxon>Actinomycetota</taxon>
        <taxon>Actinomycetes</taxon>
        <taxon>Micrococcales</taxon>
        <taxon>Luteimicrobium</taxon>
    </lineage>
</organism>
<dbReference type="InterPro" id="IPR041375">
    <property type="entry name" value="VapC45_PIN-like"/>
</dbReference>
<dbReference type="Pfam" id="PF18478">
    <property type="entry name" value="PIN_10"/>
    <property type="match status" value="1"/>
</dbReference>
<reference evidence="3" key="1">
    <citation type="journal article" date="2019" name="Int. J. Syst. Evol. Microbiol.">
        <title>The Global Catalogue of Microorganisms (GCM) 10K type strain sequencing project: providing services to taxonomists for standard genome sequencing and annotation.</title>
        <authorList>
            <consortium name="The Broad Institute Genomics Platform"/>
            <consortium name="The Broad Institute Genome Sequencing Center for Infectious Disease"/>
            <person name="Wu L."/>
            <person name="Ma J."/>
        </authorList>
    </citation>
    <scope>NUCLEOTIDE SEQUENCE [LARGE SCALE GENOMIC DNA]</scope>
    <source>
        <strain evidence="3">NBRC 106348</strain>
    </source>
</reference>
<protein>
    <recommendedName>
        <fullName evidence="1">VapC45 PIN like domain-containing protein</fullName>
    </recommendedName>
</protein>
<evidence type="ECO:0000259" key="1">
    <source>
        <dbReference type="Pfam" id="PF18478"/>
    </source>
</evidence>
<gene>
    <name evidence="2" type="ORF">GCM10025864_20890</name>
</gene>
<accession>A0ABQ6I3G9</accession>
<evidence type="ECO:0000313" key="3">
    <source>
        <dbReference type="Proteomes" id="UP001157091"/>
    </source>
</evidence>
<sequence length="133" mass="14942">MYFADENALGLGKLLRREGRDDVVYPGHEDLPDVPLGTPDLEWMPIVALRGLVVITRDRRIRTGPAELRAYVEHGVRSVWIGAKKDLTARDQLALLLQHEARLEREIIKRGRGPWALALSPSGIRPIHVPETA</sequence>
<proteinExistence type="predicted"/>
<dbReference type="RefSeq" id="WP_284293161.1">
    <property type="nucleotide sequence ID" value="NZ_BSUK01000001.1"/>
</dbReference>
<keyword evidence="3" id="KW-1185">Reference proteome</keyword>
<dbReference type="Proteomes" id="UP001157091">
    <property type="component" value="Unassembled WGS sequence"/>
</dbReference>
<dbReference type="EMBL" id="BSUK01000001">
    <property type="protein sequence ID" value="GMA24330.1"/>
    <property type="molecule type" value="Genomic_DNA"/>
</dbReference>
<feature type="domain" description="VapC45 PIN like" evidence="1">
    <location>
        <begin position="2"/>
        <end position="82"/>
    </location>
</feature>
<evidence type="ECO:0000313" key="2">
    <source>
        <dbReference type="EMBL" id="GMA24330.1"/>
    </source>
</evidence>
<name>A0ABQ6I3G9_9MICO</name>
<comment type="caution">
    <text evidence="2">The sequence shown here is derived from an EMBL/GenBank/DDBJ whole genome shotgun (WGS) entry which is preliminary data.</text>
</comment>